<dbReference type="InterPro" id="IPR001258">
    <property type="entry name" value="NHL_repeat"/>
</dbReference>
<dbReference type="Pfam" id="PF01436">
    <property type="entry name" value="NHL"/>
    <property type="match status" value="1"/>
</dbReference>
<dbReference type="PANTHER" id="PTHR24104">
    <property type="entry name" value="E3 UBIQUITIN-PROTEIN LIGASE NHLRC1-RELATED"/>
    <property type="match status" value="1"/>
</dbReference>
<feature type="repeat" description="NHL" evidence="2">
    <location>
        <begin position="41"/>
        <end position="74"/>
    </location>
</feature>
<feature type="signal peptide" evidence="3">
    <location>
        <begin position="1"/>
        <end position="23"/>
    </location>
</feature>
<dbReference type="CDD" id="cd05819">
    <property type="entry name" value="NHL"/>
    <property type="match status" value="1"/>
</dbReference>
<feature type="repeat" description="NHL" evidence="2">
    <location>
        <begin position="271"/>
        <end position="301"/>
    </location>
</feature>
<dbReference type="InterPro" id="IPR011042">
    <property type="entry name" value="6-blade_b-propeller_TolB-like"/>
</dbReference>
<name>A0ABS5SGU7_9BACT</name>
<evidence type="ECO:0000256" key="1">
    <source>
        <dbReference type="ARBA" id="ARBA00022737"/>
    </source>
</evidence>
<comment type="caution">
    <text evidence="4">The sequence shown here is derived from an EMBL/GenBank/DDBJ whole genome shotgun (WGS) entry which is preliminary data.</text>
</comment>
<dbReference type="EMBL" id="JAHCVK010000012">
    <property type="protein sequence ID" value="MBT0654583.1"/>
    <property type="molecule type" value="Genomic_DNA"/>
</dbReference>
<dbReference type="PROSITE" id="PS51125">
    <property type="entry name" value="NHL"/>
    <property type="match status" value="2"/>
</dbReference>
<sequence length="302" mass="32334">MRRFIARCIGTAAVLTIPLGALAAEGFKVKPLQAVIADEKGGELKFPEGVACDGKSLLVVADTGNGRLVRYTYQDESLKGGSEIKLPQLTYPLRVQVAPTGAIFALDGKQRRIVRLNADGTFAGYVDPKGVTGEQGVVPRSFRVDGAGSIWILDILGARVLQLNGEGNVQRQLEFPKNYGFISDLEVTSAGDVLLLDSNSALVFVARKGEGTFIPLSQSLRDYLVYPTYLMTDSRGMIYIVDQNGGALIALGADGSFVGRQLAMGTKSGLLNYPGQVCLTPAGTLFVADRNNSRLQLFTLGR</sequence>
<dbReference type="InterPro" id="IPR050952">
    <property type="entry name" value="TRIM-NHL_E3_ligases"/>
</dbReference>
<dbReference type="Gene3D" id="2.120.10.30">
    <property type="entry name" value="TolB, C-terminal domain"/>
    <property type="match status" value="1"/>
</dbReference>
<dbReference type="SUPFAM" id="SSF101898">
    <property type="entry name" value="NHL repeat"/>
    <property type="match status" value="1"/>
</dbReference>
<evidence type="ECO:0000256" key="3">
    <source>
        <dbReference type="SAM" id="SignalP"/>
    </source>
</evidence>
<reference evidence="4 5" key="1">
    <citation type="submission" date="2021-05" db="EMBL/GenBank/DDBJ databases">
        <title>The draft genome of Geobacter luticola JCM 17780.</title>
        <authorList>
            <person name="Xu Z."/>
            <person name="Masuda Y."/>
            <person name="Itoh H."/>
            <person name="Senoo K."/>
        </authorList>
    </citation>
    <scope>NUCLEOTIDE SEQUENCE [LARGE SCALE GENOMIC DNA]</scope>
    <source>
        <strain evidence="4 5">JCM 17780</strain>
    </source>
</reference>
<keyword evidence="3" id="KW-0732">Signal</keyword>
<accession>A0ABS5SGU7</accession>
<gene>
    <name evidence="4" type="ORF">KI810_16140</name>
</gene>
<dbReference type="Proteomes" id="UP000756860">
    <property type="component" value="Unassembled WGS sequence"/>
</dbReference>
<dbReference type="RefSeq" id="WP_214176592.1">
    <property type="nucleotide sequence ID" value="NZ_JAHCVK010000012.1"/>
</dbReference>
<evidence type="ECO:0000313" key="4">
    <source>
        <dbReference type="EMBL" id="MBT0654583.1"/>
    </source>
</evidence>
<keyword evidence="5" id="KW-1185">Reference proteome</keyword>
<keyword evidence="1" id="KW-0677">Repeat</keyword>
<evidence type="ECO:0000313" key="5">
    <source>
        <dbReference type="Proteomes" id="UP000756860"/>
    </source>
</evidence>
<feature type="chain" id="PRO_5047016076" evidence="3">
    <location>
        <begin position="24"/>
        <end position="302"/>
    </location>
</feature>
<organism evidence="4 5">
    <name type="scientific">Geomobilimonas luticola</name>
    <dbReference type="NCBI Taxonomy" id="1114878"/>
    <lineage>
        <taxon>Bacteria</taxon>
        <taxon>Pseudomonadati</taxon>
        <taxon>Thermodesulfobacteriota</taxon>
        <taxon>Desulfuromonadia</taxon>
        <taxon>Geobacterales</taxon>
        <taxon>Geobacteraceae</taxon>
        <taxon>Geomobilimonas</taxon>
    </lineage>
</organism>
<proteinExistence type="predicted"/>
<protein>
    <submittedName>
        <fullName evidence="4">NHL repeat-containing protein</fullName>
    </submittedName>
</protein>
<evidence type="ECO:0000256" key="2">
    <source>
        <dbReference type="PROSITE-ProRule" id="PRU00504"/>
    </source>
</evidence>